<keyword evidence="6 10" id="KW-1133">Transmembrane helix</keyword>
<feature type="transmembrane region" description="Helical" evidence="10">
    <location>
        <begin position="419"/>
        <end position="442"/>
    </location>
</feature>
<feature type="transmembrane region" description="Helical" evidence="10">
    <location>
        <begin position="183"/>
        <end position="202"/>
    </location>
</feature>
<dbReference type="InterPro" id="IPR050222">
    <property type="entry name" value="MATE_MdtK"/>
</dbReference>
<name>A0ABD5SM16_9EURY</name>
<dbReference type="PANTHER" id="PTHR43298:SF2">
    <property type="entry name" value="FMN_FAD EXPORTER YEEO-RELATED"/>
    <property type="match status" value="1"/>
</dbReference>
<evidence type="ECO:0000256" key="10">
    <source>
        <dbReference type="SAM" id="Phobius"/>
    </source>
</evidence>
<evidence type="ECO:0000256" key="8">
    <source>
        <dbReference type="ARBA" id="ARBA00023136"/>
    </source>
</evidence>
<organism evidence="11 12">
    <name type="scientific">Natrinema soli</name>
    <dbReference type="NCBI Taxonomy" id="1930624"/>
    <lineage>
        <taxon>Archaea</taxon>
        <taxon>Methanobacteriati</taxon>
        <taxon>Methanobacteriota</taxon>
        <taxon>Stenosarchaea group</taxon>
        <taxon>Halobacteria</taxon>
        <taxon>Halobacteriales</taxon>
        <taxon>Natrialbaceae</taxon>
        <taxon>Natrinema</taxon>
    </lineage>
</organism>
<evidence type="ECO:0000256" key="7">
    <source>
        <dbReference type="ARBA" id="ARBA00023065"/>
    </source>
</evidence>
<dbReference type="Proteomes" id="UP001596383">
    <property type="component" value="Unassembled WGS sequence"/>
</dbReference>
<evidence type="ECO:0000313" key="12">
    <source>
        <dbReference type="Proteomes" id="UP001596383"/>
    </source>
</evidence>
<keyword evidence="2" id="KW-0813">Transport</keyword>
<dbReference type="RefSeq" id="WP_273739099.1">
    <property type="nucleotide sequence ID" value="NZ_JAQIVI010000214.1"/>
</dbReference>
<dbReference type="InterPro" id="IPR002528">
    <property type="entry name" value="MATE_fam"/>
</dbReference>
<feature type="transmembrane region" description="Helical" evidence="10">
    <location>
        <begin position="141"/>
        <end position="163"/>
    </location>
</feature>
<gene>
    <name evidence="11" type="ORF">ACFQE6_14230</name>
</gene>
<dbReference type="GO" id="GO:0005886">
    <property type="term" value="C:plasma membrane"/>
    <property type="evidence" value="ECO:0007669"/>
    <property type="project" value="UniProtKB-SubCell"/>
</dbReference>
<evidence type="ECO:0000256" key="4">
    <source>
        <dbReference type="ARBA" id="ARBA00022475"/>
    </source>
</evidence>
<protein>
    <recommendedName>
        <fullName evidence="9">Multidrug-efflux transporter</fullName>
    </recommendedName>
</protein>
<keyword evidence="8 10" id="KW-0472">Membrane</keyword>
<dbReference type="AlphaFoldDB" id="A0ABD5SM16"/>
<feature type="transmembrane region" description="Helical" evidence="10">
    <location>
        <begin position="111"/>
        <end position="129"/>
    </location>
</feature>
<dbReference type="EMBL" id="JBHSWV010000214">
    <property type="protein sequence ID" value="MFC6766108.1"/>
    <property type="molecule type" value="Genomic_DNA"/>
</dbReference>
<dbReference type="GO" id="GO:0015297">
    <property type="term" value="F:antiporter activity"/>
    <property type="evidence" value="ECO:0007669"/>
    <property type="project" value="UniProtKB-KW"/>
</dbReference>
<dbReference type="InterPro" id="IPR048279">
    <property type="entry name" value="MdtK-like"/>
</dbReference>
<keyword evidence="7" id="KW-0406">Ion transport</keyword>
<dbReference type="GO" id="GO:0006811">
    <property type="term" value="P:monoatomic ion transport"/>
    <property type="evidence" value="ECO:0007669"/>
    <property type="project" value="UniProtKB-KW"/>
</dbReference>
<evidence type="ECO:0000256" key="6">
    <source>
        <dbReference type="ARBA" id="ARBA00022989"/>
    </source>
</evidence>
<dbReference type="Pfam" id="PF01554">
    <property type="entry name" value="MatE"/>
    <property type="match status" value="2"/>
</dbReference>
<dbReference type="NCBIfam" id="TIGR00797">
    <property type="entry name" value="matE"/>
    <property type="match status" value="1"/>
</dbReference>
<comment type="caution">
    <text evidence="11">The sequence shown here is derived from an EMBL/GenBank/DDBJ whole genome shotgun (WGS) entry which is preliminary data.</text>
</comment>
<evidence type="ECO:0000256" key="9">
    <source>
        <dbReference type="ARBA" id="ARBA00031636"/>
    </source>
</evidence>
<evidence type="ECO:0000256" key="1">
    <source>
        <dbReference type="ARBA" id="ARBA00004651"/>
    </source>
</evidence>
<evidence type="ECO:0000313" key="11">
    <source>
        <dbReference type="EMBL" id="MFC6766108.1"/>
    </source>
</evidence>
<keyword evidence="5 10" id="KW-0812">Transmembrane</keyword>
<sequence>MFNPVRYCFQLVATQLSDIGVIDSERGTKISDLAWPRFLTMFARNLHRTVDVAMVGLSIGPAAIAGLAFANIYWGLANSFSLGVAGGTIGQVSQRFGAGQYRRLDLAVKQSVWVGILLALPFILGYVLFSERLIGLIGDGPASIGFGGAYLQILAFGLLFNVFNLVSSRTLAGTDDTWIAMSIRASGAFANIVFNTVFIFAFGMGVEGAALGTVLAEGLITCCFLWGFVTGGVPIIGEFPVTLTVSGPYFDAELTRQLLTISPPIMAQKFARSFARFPLFAILVLFGPTIVAAFEVARRVRSLLQSTGNGFSMAASGLVGQELGKGHETGADQYAGDIIRFSAAIYVAAAVLVFAFARPLAHFFADDPTVVSDTIPFIRIAAISFVALGMDYTFMGVLKAAGDNQWSMYGRLIGQYGMLIPITYLGIVTSLGSVAVFIAMIAETLSAALITGHRVFSGKWKIVSRTHRPDAADD</sequence>
<comment type="subcellular location">
    <subcellularLocation>
        <location evidence="1">Cell membrane</location>
        <topology evidence="1">Multi-pass membrane protein</topology>
    </subcellularLocation>
</comment>
<feature type="transmembrane region" description="Helical" evidence="10">
    <location>
        <begin position="343"/>
        <end position="365"/>
    </location>
</feature>
<evidence type="ECO:0000256" key="5">
    <source>
        <dbReference type="ARBA" id="ARBA00022692"/>
    </source>
</evidence>
<feature type="transmembrane region" description="Helical" evidence="10">
    <location>
        <begin position="52"/>
        <end position="74"/>
    </location>
</feature>
<accession>A0ABD5SM16</accession>
<keyword evidence="3" id="KW-0050">Antiport</keyword>
<reference evidence="11 12" key="1">
    <citation type="journal article" date="2019" name="Int. J. Syst. Evol. Microbiol.">
        <title>The Global Catalogue of Microorganisms (GCM) 10K type strain sequencing project: providing services to taxonomists for standard genome sequencing and annotation.</title>
        <authorList>
            <consortium name="The Broad Institute Genomics Platform"/>
            <consortium name="The Broad Institute Genome Sequencing Center for Infectious Disease"/>
            <person name="Wu L."/>
            <person name="Ma J."/>
        </authorList>
    </citation>
    <scope>NUCLEOTIDE SEQUENCE [LARGE SCALE GENOMIC DNA]</scope>
    <source>
        <strain evidence="11 12">LMG 29247</strain>
    </source>
</reference>
<evidence type="ECO:0000256" key="3">
    <source>
        <dbReference type="ARBA" id="ARBA00022449"/>
    </source>
</evidence>
<dbReference type="PIRSF" id="PIRSF006603">
    <property type="entry name" value="DinF"/>
    <property type="match status" value="1"/>
</dbReference>
<feature type="transmembrane region" description="Helical" evidence="10">
    <location>
        <begin position="377"/>
        <end position="398"/>
    </location>
</feature>
<keyword evidence="12" id="KW-1185">Reference proteome</keyword>
<evidence type="ECO:0000256" key="2">
    <source>
        <dbReference type="ARBA" id="ARBA00022448"/>
    </source>
</evidence>
<proteinExistence type="predicted"/>
<dbReference type="PANTHER" id="PTHR43298">
    <property type="entry name" value="MULTIDRUG RESISTANCE PROTEIN NORM-RELATED"/>
    <property type="match status" value="1"/>
</dbReference>
<keyword evidence="4" id="KW-1003">Cell membrane</keyword>
<feature type="transmembrane region" description="Helical" evidence="10">
    <location>
        <begin position="214"/>
        <end position="236"/>
    </location>
</feature>
<feature type="transmembrane region" description="Helical" evidence="10">
    <location>
        <begin position="277"/>
        <end position="297"/>
    </location>
</feature>
<dbReference type="CDD" id="cd13137">
    <property type="entry name" value="MATE_NorM_like"/>
    <property type="match status" value="1"/>
</dbReference>